<sequence>MLQKTTLLKFLLFQILLFSLASFNLVSAQMGPNDDFDGDGIINSVDIDDDNDGVLDIYESQTICGYPSQPFTSLEQARANVKTAGVYYFNLSGNTFSTYVDANGYVLIGVDYSDSGNVSLPTSSALGLVKATNGRGLLSTAALTGLGTIERIRISSNSTSAGGLDITSADATLIARIKANQTLHKGLVDNTLNSTWTGTNAGFLTGASCNAASGTTLNVNIVHTCGNTTGMHWIPSLNNQRISYTAGQIPAANYFALWVRGNATGTFCSTDTDGDGVPNQFDLDSDGDGCPDAVESGATRKAGAGNTSTGTLVNTSGTTANVANARVGNGAHTSYGSNGFYNGIESDDTQAATYTGMYTYYNYALSQSYNCTDTDLDGVLDVFDLDDDNDGILDAYESPDCYYSAADATSNATVKISTALASTTVNSVTVVVDADIATMHNGTISAVATDNHVFPASALASTSSVIYNVAYPLPVGLTQMVVNTDTPNWGTGYFAVLEGSIDNISYNTLSTPLDISNNTGTLTANQKVWNVTLNTSNLYSYYRIRVSTKPAASSATFRNFEVTGIVNMATYIPSANPKLTCSSDTDGDGLLNHQDLDTDGDGCSDAVEGGGSFTNANLVTSSINGGNTGPSYTGSSTTPVQQNLGNTVGNASTTMGVPTIAGTGQKVLISDNKNYQSCTDFDGDGISDFDDIDDDNDGVLDIIESPTCFDMRNTNDLFTITSGLTSPDDNQADNDIQVLHNGSQTDFNFRFSNGQTYNNALIFMLDFQYAANISAIAIYSSGTWPSSSGKLQGSNDKISWTELSTYQALTGAISPKNLSVTQNGGSYKYYRILGSGLEVNTSVLISEVTTTATPPILSIAFPKPNCNNDTDGDGYNNHQDTDSDGDGCSDAKEAGVVDYVTANGGTYSSGTLTNTTVTASPYATVGNNTPAAYGTNGFYNGIENNDTAAAAYLGTYTYASAINAAISACFCYRPAVTAGTVLDTKQGITSLQRAGVDNDNWPMVRKGAWTALESKTKGFVPNRLTAQQIIDIPPANLVEGMMVYNISSDCLYINTDGTPAGWKCFNTQTCPN</sequence>
<organism evidence="2 3">
    <name type="scientific">Chryseobacterium piscium</name>
    <dbReference type="NCBI Taxonomy" id="333702"/>
    <lineage>
        <taxon>Bacteria</taxon>
        <taxon>Pseudomonadati</taxon>
        <taxon>Bacteroidota</taxon>
        <taxon>Flavobacteriia</taxon>
        <taxon>Flavobacteriales</taxon>
        <taxon>Weeksellaceae</taxon>
        <taxon>Chryseobacterium group</taxon>
        <taxon>Chryseobacterium</taxon>
    </lineage>
</organism>
<evidence type="ECO:0000313" key="2">
    <source>
        <dbReference type="EMBL" id="REC48658.1"/>
    </source>
</evidence>
<keyword evidence="3" id="KW-1185">Reference proteome</keyword>
<dbReference type="Proteomes" id="UP000256512">
    <property type="component" value="Unassembled WGS sequence"/>
</dbReference>
<protein>
    <recommendedName>
        <fullName evidence="4">F5/8 type C domain-containing protein</fullName>
    </recommendedName>
</protein>
<name>A0A3D9B5J3_9FLAO</name>
<keyword evidence="1" id="KW-0732">Signal</keyword>
<accession>A0A3D9B5J3</accession>
<feature type="chain" id="PRO_5017663083" description="F5/8 type C domain-containing protein" evidence="1">
    <location>
        <begin position="29"/>
        <end position="1072"/>
    </location>
</feature>
<proteinExistence type="predicted"/>
<reference evidence="2 3" key="1">
    <citation type="journal article" date="2006" name="Int. J. Syst. Evol. Microbiol.">
        <title>Chryseobacterium piscium sp. nov., isolated from fish of the South Atlantic Ocean off South Africa.</title>
        <authorList>
            <person name="de Beer H."/>
            <person name="Hugo C.J."/>
            <person name="Jooste P.J."/>
            <person name="Vancanneyt M."/>
            <person name="Coenye T."/>
            <person name="Vandamme P."/>
        </authorList>
    </citation>
    <scope>NUCLEOTIDE SEQUENCE [LARGE SCALE GENOMIC DNA]</scope>
    <source>
        <strain evidence="2 3">CCUG 51923</strain>
    </source>
</reference>
<dbReference type="SUPFAM" id="SSF103647">
    <property type="entry name" value="TSP type-3 repeat"/>
    <property type="match status" value="1"/>
</dbReference>
<feature type="signal peptide" evidence="1">
    <location>
        <begin position="1"/>
        <end position="28"/>
    </location>
</feature>
<dbReference type="RefSeq" id="WP_115951820.1">
    <property type="nucleotide sequence ID" value="NZ_QNVS01000117.1"/>
</dbReference>
<dbReference type="GO" id="GO:0005509">
    <property type="term" value="F:calcium ion binding"/>
    <property type="evidence" value="ECO:0007669"/>
    <property type="project" value="InterPro"/>
</dbReference>
<evidence type="ECO:0008006" key="4">
    <source>
        <dbReference type="Google" id="ProtNLM"/>
    </source>
</evidence>
<evidence type="ECO:0000313" key="3">
    <source>
        <dbReference type="Proteomes" id="UP000256512"/>
    </source>
</evidence>
<dbReference type="Gene3D" id="2.60.120.260">
    <property type="entry name" value="Galactose-binding domain-like"/>
    <property type="match status" value="1"/>
</dbReference>
<gene>
    <name evidence="2" type="ORF">DRF62_19755</name>
</gene>
<comment type="caution">
    <text evidence="2">The sequence shown here is derived from an EMBL/GenBank/DDBJ whole genome shotgun (WGS) entry which is preliminary data.</text>
</comment>
<dbReference type="AlphaFoldDB" id="A0A3D9B5J3"/>
<dbReference type="InterPro" id="IPR028974">
    <property type="entry name" value="TSP_type-3_rpt"/>
</dbReference>
<dbReference type="EMBL" id="QNVS01000117">
    <property type="protein sequence ID" value="REC48658.1"/>
    <property type="molecule type" value="Genomic_DNA"/>
</dbReference>
<evidence type="ECO:0000256" key="1">
    <source>
        <dbReference type="SAM" id="SignalP"/>
    </source>
</evidence>